<sequence>MEHWKEILPANYYRAYINRKLHPEDIEVLTLLYQPLVGAVAYSLYMTLVTDVSKQSSLSAERSHKSLMFFTGQNLNVLFEERKKLEAIGLLRVYQEKRDGEWQLYYRLMAPKTPAAFFADELYPVFLYNKLGNKEQYRELLEYFRTEPPDISGADEITKGIDEVFQSLQPSEMKRSTSDMLSSEVSSVHLPNKEGEAMYAFKHPSAFNIEKMLAFLPSFIDREALEQPDSQRLIEQLAFLYKLSNEEMAQVIQDSMLHSSTFSEDELKKQAKRRYLMHEGEKPPRLGLRTQPEEFRTVTAPPQTKEEKHIQYLETTSPIEFLEDIQQGGKVYEGEMAFVEQLIFDYGLNPGVVNALLDYIFMVNDMKLSKPMASTIAGHWKRKKVSTVKEAMDLARQEYEKRQEYKQKSSSAPKGSAGQFSRKQTPVKEEPLPKWMKDDSWKQTDESEEDMTKAKQKAAEYRELLKKRKQQRKEDH</sequence>
<dbReference type="STRING" id="1464123.SAMN05444126_1129"/>
<keyword evidence="5" id="KW-0378">Hydrolase</keyword>
<evidence type="ECO:0000256" key="1">
    <source>
        <dbReference type="ARBA" id="ARBA00093462"/>
    </source>
</evidence>
<dbReference type="InterPro" id="IPR058660">
    <property type="entry name" value="WHD_DnaB"/>
</dbReference>
<feature type="compositionally biased region" description="Polar residues" evidence="2">
    <location>
        <begin position="408"/>
        <end position="424"/>
    </location>
</feature>
<dbReference type="Pfam" id="PF07261">
    <property type="entry name" value="DnaB_2"/>
    <property type="match status" value="1"/>
</dbReference>
<evidence type="ECO:0000259" key="4">
    <source>
        <dbReference type="Pfam" id="PF25888"/>
    </source>
</evidence>
<keyword evidence="6" id="KW-1185">Reference proteome</keyword>
<comment type="similarity">
    <text evidence="1">Belongs to the DnaB/DnaD family.</text>
</comment>
<accession>A0A1H9U0T6</accession>
<feature type="compositionally biased region" description="Basic residues" evidence="2">
    <location>
        <begin position="465"/>
        <end position="476"/>
    </location>
</feature>
<evidence type="ECO:0000259" key="3">
    <source>
        <dbReference type="Pfam" id="PF07261"/>
    </source>
</evidence>
<organism evidence="5 6">
    <name type="scientific">Salisediminibacterium halotolerans</name>
    <dbReference type="NCBI Taxonomy" id="517425"/>
    <lineage>
        <taxon>Bacteria</taxon>
        <taxon>Bacillati</taxon>
        <taxon>Bacillota</taxon>
        <taxon>Bacilli</taxon>
        <taxon>Bacillales</taxon>
        <taxon>Bacillaceae</taxon>
        <taxon>Salisediminibacterium</taxon>
    </lineage>
</organism>
<dbReference type="GO" id="GO:0004386">
    <property type="term" value="F:helicase activity"/>
    <property type="evidence" value="ECO:0007669"/>
    <property type="project" value="UniProtKB-KW"/>
</dbReference>
<keyword evidence="5" id="KW-0347">Helicase</keyword>
<feature type="domain" description="DnaB/C C-terminal" evidence="3">
    <location>
        <begin position="327"/>
        <end position="392"/>
    </location>
</feature>
<proteinExistence type="inferred from homology"/>
<dbReference type="RefSeq" id="WP_177169684.1">
    <property type="nucleotide sequence ID" value="NZ_FOGV01000012.1"/>
</dbReference>
<comment type="caution">
    <text evidence="5">The sequence shown here is derived from an EMBL/GenBank/DDBJ whole genome shotgun (WGS) entry which is preliminary data.</text>
</comment>
<keyword evidence="5" id="KW-0547">Nucleotide-binding</keyword>
<protein>
    <submittedName>
        <fullName evidence="5">Replicative DNA helicase loader DnaB</fullName>
    </submittedName>
</protein>
<feature type="compositionally biased region" description="Basic and acidic residues" evidence="2">
    <location>
        <begin position="426"/>
        <end position="464"/>
    </location>
</feature>
<feature type="domain" description="Replicative helicase loading/DNA remodeling protein DnaB N-terminal winged helix" evidence="4">
    <location>
        <begin position="16"/>
        <end position="268"/>
    </location>
</feature>
<feature type="region of interest" description="Disordered" evidence="2">
    <location>
        <begin position="399"/>
        <end position="476"/>
    </location>
</feature>
<dbReference type="Pfam" id="PF25888">
    <property type="entry name" value="WHD_DnaB"/>
    <property type="match status" value="1"/>
</dbReference>
<dbReference type="InterPro" id="IPR006343">
    <property type="entry name" value="DnaB/C_C"/>
</dbReference>
<evidence type="ECO:0000256" key="2">
    <source>
        <dbReference type="SAM" id="MobiDB-lite"/>
    </source>
</evidence>
<feature type="region of interest" description="Disordered" evidence="2">
    <location>
        <begin position="278"/>
        <end position="306"/>
    </location>
</feature>
<keyword evidence="5" id="KW-0067">ATP-binding</keyword>
<dbReference type="AlphaFoldDB" id="A0A1H9U0T6"/>
<name>A0A1H9U0T6_9BACI</name>
<dbReference type="EMBL" id="FOGV01000012">
    <property type="protein sequence ID" value="SES02821.1"/>
    <property type="molecule type" value="Genomic_DNA"/>
</dbReference>
<gene>
    <name evidence="5" type="ORF">SAMN05444126_1129</name>
</gene>
<evidence type="ECO:0000313" key="5">
    <source>
        <dbReference type="EMBL" id="SES02821.1"/>
    </source>
</evidence>
<dbReference type="Proteomes" id="UP000199318">
    <property type="component" value="Unassembled WGS sequence"/>
</dbReference>
<evidence type="ECO:0000313" key="6">
    <source>
        <dbReference type="Proteomes" id="UP000199318"/>
    </source>
</evidence>
<reference evidence="6" key="1">
    <citation type="submission" date="2016-10" db="EMBL/GenBank/DDBJ databases">
        <authorList>
            <person name="de Groot N.N."/>
        </authorList>
    </citation>
    <scope>NUCLEOTIDE SEQUENCE [LARGE SCALE GENOMIC DNA]</scope>
    <source>
        <strain evidence="6">10nlg</strain>
    </source>
</reference>